<dbReference type="InterPro" id="IPR003682">
    <property type="entry name" value="rRNA_ssu_MeTfrase_G"/>
</dbReference>
<reference evidence="4" key="1">
    <citation type="submission" date="2018-05" db="EMBL/GenBank/DDBJ databases">
        <authorList>
            <person name="Lanie J.A."/>
            <person name="Ng W.-L."/>
            <person name="Kazmierczak K.M."/>
            <person name="Andrzejewski T.M."/>
            <person name="Davidsen T.M."/>
            <person name="Wayne K.J."/>
            <person name="Tettelin H."/>
            <person name="Glass J.I."/>
            <person name="Rusch D."/>
            <person name="Podicherti R."/>
            <person name="Tsui H.-C.T."/>
            <person name="Winkler M.E."/>
        </authorList>
    </citation>
    <scope>NUCLEOTIDE SEQUENCE</scope>
</reference>
<accession>A0A382E2C0</accession>
<name>A0A382E2C0_9ZZZZ</name>
<evidence type="ECO:0000256" key="1">
    <source>
        <dbReference type="ARBA" id="ARBA00022490"/>
    </source>
</evidence>
<dbReference type="AlphaFoldDB" id="A0A382E2C0"/>
<dbReference type="GO" id="GO:0005829">
    <property type="term" value="C:cytosol"/>
    <property type="evidence" value="ECO:0007669"/>
    <property type="project" value="TreeGrafter"/>
</dbReference>
<dbReference type="SUPFAM" id="SSF53335">
    <property type="entry name" value="S-adenosyl-L-methionine-dependent methyltransferases"/>
    <property type="match status" value="1"/>
</dbReference>
<proteinExistence type="inferred from homology"/>
<keyword evidence="2" id="KW-0698">rRNA processing</keyword>
<dbReference type="PIRSF" id="PIRSF003078">
    <property type="entry name" value="GidB"/>
    <property type="match status" value="1"/>
</dbReference>
<gene>
    <name evidence="4" type="ORF">METZ01_LOCUS197376</name>
</gene>
<sequence length="180" mass="20348">IDSIIQYNIHTNLVGKSTLADPWSKHILDCLQLVPFIKNKNYSILDMGTGAGLPGVILSLAGYKNVSLVDSNGKKIKFLKTIKEDLGLNLNIILGRLEKLHNLRFDIITSRALAKLDILFGYSQNFIKKNTVLIFLKGKTVNEEILEAKKNWKFNFQKYRSVSDSRGVILVIERLSKTND</sequence>
<dbReference type="PANTHER" id="PTHR31760:SF0">
    <property type="entry name" value="S-ADENOSYL-L-METHIONINE-DEPENDENT METHYLTRANSFERASES SUPERFAMILY PROTEIN"/>
    <property type="match status" value="1"/>
</dbReference>
<keyword evidence="3" id="KW-0808">Transferase</keyword>
<evidence type="ECO:0000256" key="2">
    <source>
        <dbReference type="ARBA" id="ARBA00022552"/>
    </source>
</evidence>
<dbReference type="PANTHER" id="PTHR31760">
    <property type="entry name" value="S-ADENOSYL-L-METHIONINE-DEPENDENT METHYLTRANSFERASES SUPERFAMILY PROTEIN"/>
    <property type="match status" value="1"/>
</dbReference>
<feature type="non-terminal residue" evidence="4">
    <location>
        <position position="1"/>
    </location>
</feature>
<dbReference type="GO" id="GO:0070043">
    <property type="term" value="F:rRNA (guanine-N7-)-methyltransferase activity"/>
    <property type="evidence" value="ECO:0007669"/>
    <property type="project" value="TreeGrafter"/>
</dbReference>
<dbReference type="InterPro" id="IPR029063">
    <property type="entry name" value="SAM-dependent_MTases_sf"/>
</dbReference>
<evidence type="ECO:0000256" key="3">
    <source>
        <dbReference type="ARBA" id="ARBA00022679"/>
    </source>
</evidence>
<evidence type="ECO:0008006" key="5">
    <source>
        <dbReference type="Google" id="ProtNLM"/>
    </source>
</evidence>
<protein>
    <recommendedName>
        <fullName evidence="5">16S rRNA (Guanine(527)-N(7))-methyltransferase RsmG</fullName>
    </recommendedName>
</protein>
<dbReference type="EMBL" id="UINC01042206">
    <property type="protein sequence ID" value="SVB44522.1"/>
    <property type="molecule type" value="Genomic_DNA"/>
</dbReference>
<dbReference type="NCBIfam" id="TIGR00138">
    <property type="entry name" value="rsmG_gidB"/>
    <property type="match status" value="1"/>
</dbReference>
<evidence type="ECO:0000313" key="4">
    <source>
        <dbReference type="EMBL" id="SVB44522.1"/>
    </source>
</evidence>
<dbReference type="Pfam" id="PF02527">
    <property type="entry name" value="GidB"/>
    <property type="match status" value="1"/>
</dbReference>
<dbReference type="HAMAP" id="MF_00074">
    <property type="entry name" value="16SrRNA_methyltr_G"/>
    <property type="match status" value="1"/>
</dbReference>
<organism evidence="4">
    <name type="scientific">marine metagenome</name>
    <dbReference type="NCBI Taxonomy" id="408172"/>
    <lineage>
        <taxon>unclassified sequences</taxon>
        <taxon>metagenomes</taxon>
        <taxon>ecological metagenomes</taxon>
    </lineage>
</organism>
<keyword evidence="1" id="KW-0963">Cytoplasm</keyword>
<dbReference type="Gene3D" id="3.40.50.150">
    <property type="entry name" value="Vaccinia Virus protein VP39"/>
    <property type="match status" value="1"/>
</dbReference>